<keyword evidence="4" id="KW-1185">Reference proteome</keyword>
<gene>
    <name evidence="3" type="ORF">GCM10022383_22880</name>
</gene>
<dbReference type="Pfam" id="PF00817">
    <property type="entry name" value="IMS"/>
    <property type="match status" value="1"/>
</dbReference>
<dbReference type="PROSITE" id="PS50173">
    <property type="entry name" value="UMUC"/>
    <property type="match status" value="1"/>
</dbReference>
<dbReference type="InterPro" id="IPR043502">
    <property type="entry name" value="DNA/RNA_pol_sf"/>
</dbReference>
<dbReference type="RefSeq" id="WP_344819714.1">
    <property type="nucleotide sequence ID" value="NZ_BAABCP010000001.1"/>
</dbReference>
<dbReference type="InterPro" id="IPR001126">
    <property type="entry name" value="UmuC"/>
</dbReference>
<name>A0ABP7NE01_9MICO</name>
<feature type="domain" description="UmuC" evidence="2">
    <location>
        <begin position="36"/>
        <end position="192"/>
    </location>
</feature>
<evidence type="ECO:0000256" key="1">
    <source>
        <dbReference type="ARBA" id="ARBA00022763"/>
    </source>
</evidence>
<evidence type="ECO:0000313" key="3">
    <source>
        <dbReference type="EMBL" id="GAA3944441.1"/>
    </source>
</evidence>
<dbReference type="PANTHER" id="PTHR35369">
    <property type="entry name" value="BLR3025 PROTEIN-RELATED"/>
    <property type="match status" value="1"/>
</dbReference>
<dbReference type="InterPro" id="IPR050356">
    <property type="entry name" value="SulA_CellDiv_inhibitor"/>
</dbReference>
<dbReference type="Proteomes" id="UP001501591">
    <property type="component" value="Unassembled WGS sequence"/>
</dbReference>
<reference evidence="4" key="1">
    <citation type="journal article" date="2019" name="Int. J. Syst. Evol. Microbiol.">
        <title>The Global Catalogue of Microorganisms (GCM) 10K type strain sequencing project: providing services to taxonomists for standard genome sequencing and annotation.</title>
        <authorList>
            <consortium name="The Broad Institute Genomics Platform"/>
            <consortium name="The Broad Institute Genome Sequencing Center for Infectious Disease"/>
            <person name="Wu L."/>
            <person name="Ma J."/>
        </authorList>
    </citation>
    <scope>NUCLEOTIDE SEQUENCE [LARGE SCALE GENOMIC DNA]</scope>
    <source>
        <strain evidence="4">JCM 17024</strain>
    </source>
</reference>
<dbReference type="PANTHER" id="PTHR35369:SF2">
    <property type="entry name" value="BLR3025 PROTEIN"/>
    <property type="match status" value="1"/>
</dbReference>
<proteinExistence type="predicted"/>
<evidence type="ECO:0000259" key="2">
    <source>
        <dbReference type="PROSITE" id="PS50173"/>
    </source>
</evidence>
<keyword evidence="1" id="KW-0227">DNA damage</keyword>
<comment type="caution">
    <text evidence="3">The sequence shown here is derived from an EMBL/GenBank/DDBJ whole genome shotgun (WGS) entry which is preliminary data.</text>
</comment>
<dbReference type="CDD" id="cd03468">
    <property type="entry name" value="PolY_like"/>
    <property type="match status" value="1"/>
</dbReference>
<dbReference type="EMBL" id="BAABCP010000001">
    <property type="protein sequence ID" value="GAA3944441.1"/>
    <property type="molecule type" value="Genomic_DNA"/>
</dbReference>
<organism evidence="3 4">
    <name type="scientific">Microbacterium soli</name>
    <dbReference type="NCBI Taxonomy" id="446075"/>
    <lineage>
        <taxon>Bacteria</taxon>
        <taxon>Bacillati</taxon>
        <taxon>Actinomycetota</taxon>
        <taxon>Actinomycetes</taxon>
        <taxon>Micrococcales</taxon>
        <taxon>Microbacteriaceae</taxon>
        <taxon>Microbacterium</taxon>
    </lineage>
</organism>
<dbReference type="SUPFAM" id="SSF56672">
    <property type="entry name" value="DNA/RNA polymerases"/>
    <property type="match status" value="1"/>
</dbReference>
<accession>A0ABP7NE01</accession>
<protein>
    <submittedName>
        <fullName evidence="3">DNA polymerase Y family protein</fullName>
    </submittedName>
</protein>
<dbReference type="Gene3D" id="1.10.150.20">
    <property type="entry name" value="5' to 3' exonuclease, C-terminal subdomain"/>
    <property type="match status" value="1"/>
</dbReference>
<evidence type="ECO:0000313" key="4">
    <source>
        <dbReference type="Proteomes" id="UP001501591"/>
    </source>
</evidence>
<sequence>MNAPSAAHPAPVRMHALWFPDWPLRAALGGAPPHPPAALVRAGAITACTASAREHGVRIGQRRRHAQSLLPSLRMLPHDPSVDERAFLPVLRLIEDHAPGVHLLRPGLAALRSRGISRYHGGEAEAASALLDLLADAGYGEVRIGVADGAFTAELAARTASERTAAEPAGGYAVVPPGASRRFLAPLPLQALGAPELAALLRRLGISTLGGFAALEGEAVRERFGEHGARLHALAQGADSRPTTPRPPDPQLSGEAVFETPLGQSDQIAFAVRRTADAVLLALADASLVCTEVRVDLTDDDGAVFSRVWLHPTCFDASDLVDRVRWQLETLAADSARRGVLGQDADAARSFRGIVAVRIAPTAVDDAAHHQPGLFGSGTDDRLHHAVSRVQTMLGHRGVLTAAVSGGRLLEDRQVLTPWGERPVLPREPDRPWPGSMPNPLPAEVFAPPRPVQVTGADGAEVVVDERGGLSCPPALVEDSPVIGWAGPWPVRERRGGAGRRRPVHRFQLLDDRHRAWLVLLREDGWWAEGRYC</sequence>